<name>A0ABP9WVW7_9CHLR</name>
<dbReference type="Pfam" id="PF13899">
    <property type="entry name" value="Thioredoxin_7"/>
    <property type="match status" value="1"/>
</dbReference>
<dbReference type="SUPFAM" id="SSF52833">
    <property type="entry name" value="Thioredoxin-like"/>
    <property type="match status" value="1"/>
</dbReference>
<dbReference type="Proteomes" id="UP001428290">
    <property type="component" value="Unassembled WGS sequence"/>
</dbReference>
<dbReference type="EMBL" id="BAABRU010000003">
    <property type="protein sequence ID" value="GAA5527337.1"/>
    <property type="molecule type" value="Genomic_DNA"/>
</dbReference>
<dbReference type="RefSeq" id="WP_345720975.1">
    <property type="nucleotide sequence ID" value="NZ_BAABRU010000003.1"/>
</dbReference>
<comment type="caution">
    <text evidence="1">The sequence shown here is derived from an EMBL/GenBank/DDBJ whole genome shotgun (WGS) entry which is preliminary data.</text>
</comment>
<keyword evidence="2" id="KW-1185">Reference proteome</keyword>
<evidence type="ECO:0008006" key="3">
    <source>
        <dbReference type="Google" id="ProtNLM"/>
    </source>
</evidence>
<organism evidence="1 2">
    <name type="scientific">Herpetosiphon gulosus</name>
    <dbReference type="NCBI Taxonomy" id="1973496"/>
    <lineage>
        <taxon>Bacteria</taxon>
        <taxon>Bacillati</taxon>
        <taxon>Chloroflexota</taxon>
        <taxon>Chloroflexia</taxon>
        <taxon>Herpetosiphonales</taxon>
        <taxon>Herpetosiphonaceae</taxon>
        <taxon>Herpetosiphon</taxon>
    </lineage>
</organism>
<sequence length="165" mass="19335">MADSLFDPERDPFADMRQALETAQRERKNILVELGGDWCVWCHRLEAFINAHPQLRYLRDIHYVKVKVLVGDEQQKNKTFLEHLPGFDGVPHIFIYNSRGQLLCSQDTSPLEEGESYNFGRVRDFLNRWSEWRLSPYDALATDELKRLVELHYFGEHANQITPSA</sequence>
<accession>A0ABP9WVW7</accession>
<protein>
    <recommendedName>
        <fullName evidence="3">Thioredoxin family protein</fullName>
    </recommendedName>
</protein>
<gene>
    <name evidence="1" type="ORF">Hgul01_01121</name>
</gene>
<evidence type="ECO:0000313" key="1">
    <source>
        <dbReference type="EMBL" id="GAA5527337.1"/>
    </source>
</evidence>
<evidence type="ECO:0000313" key="2">
    <source>
        <dbReference type="Proteomes" id="UP001428290"/>
    </source>
</evidence>
<reference evidence="1 2" key="1">
    <citation type="submission" date="2024-02" db="EMBL/GenBank/DDBJ databases">
        <title>Herpetosiphon gulosus NBRC 112829.</title>
        <authorList>
            <person name="Ichikawa N."/>
            <person name="Katano-Makiyama Y."/>
            <person name="Hidaka K."/>
        </authorList>
    </citation>
    <scope>NUCLEOTIDE SEQUENCE [LARGE SCALE GENOMIC DNA]</scope>
    <source>
        <strain evidence="1 2">NBRC 112829</strain>
    </source>
</reference>
<proteinExistence type="predicted"/>
<dbReference type="Gene3D" id="3.40.30.10">
    <property type="entry name" value="Glutaredoxin"/>
    <property type="match status" value="1"/>
</dbReference>
<dbReference type="InterPro" id="IPR036249">
    <property type="entry name" value="Thioredoxin-like_sf"/>
</dbReference>